<feature type="domain" description="CAAX prenyl protease 2/Lysostaphin resistance protein A-like" evidence="2">
    <location>
        <begin position="105"/>
        <end position="202"/>
    </location>
</feature>
<organism evidence="3 4">
    <name type="scientific">Levilactobacillus suantsaii</name>
    <dbReference type="NCBI Taxonomy" id="2292255"/>
    <lineage>
        <taxon>Bacteria</taxon>
        <taxon>Bacillati</taxon>
        <taxon>Bacillota</taxon>
        <taxon>Bacilli</taxon>
        <taxon>Lactobacillales</taxon>
        <taxon>Lactobacillaceae</taxon>
        <taxon>Levilactobacillus</taxon>
    </lineage>
</organism>
<dbReference type="PANTHER" id="PTHR36435">
    <property type="entry name" value="SLR1288 PROTEIN"/>
    <property type="match status" value="1"/>
</dbReference>
<evidence type="ECO:0000256" key="1">
    <source>
        <dbReference type="ARBA" id="ARBA00009067"/>
    </source>
</evidence>
<gene>
    <name evidence="3" type="ORF">DXH47_08950</name>
</gene>
<dbReference type="RefSeq" id="WP_129032991.1">
    <property type="nucleotide sequence ID" value="NZ_CP059603.1"/>
</dbReference>
<dbReference type="OrthoDB" id="2289634at2"/>
<name>A0A4Q0VG51_9LACO</name>
<evidence type="ECO:0000313" key="3">
    <source>
        <dbReference type="EMBL" id="RXI77549.1"/>
    </source>
</evidence>
<dbReference type="AlphaFoldDB" id="A0A4Q0VG51"/>
<reference evidence="3 4" key="1">
    <citation type="submission" date="2018-08" db="EMBL/GenBank/DDBJ databases">
        <title>Lactobacillus suantsai sp. nov., isolated from traditional fermented suan-tsai in Taiwan.</title>
        <authorList>
            <person name="Huang C.-H."/>
        </authorList>
    </citation>
    <scope>NUCLEOTIDE SEQUENCE [LARGE SCALE GENOMIC DNA]</scope>
    <source>
        <strain evidence="3 4">BCRC 12945</strain>
    </source>
</reference>
<protein>
    <submittedName>
        <fullName evidence="3">CPBP family intramembrane metalloprotease</fullName>
    </submittedName>
</protein>
<dbReference type="GO" id="GO:0004175">
    <property type="term" value="F:endopeptidase activity"/>
    <property type="evidence" value="ECO:0007669"/>
    <property type="project" value="UniProtKB-ARBA"/>
</dbReference>
<dbReference type="PANTHER" id="PTHR36435:SF1">
    <property type="entry name" value="CAAX AMINO TERMINAL PROTEASE FAMILY PROTEIN"/>
    <property type="match status" value="1"/>
</dbReference>
<keyword evidence="3" id="KW-0645">Protease</keyword>
<proteinExistence type="inferred from homology"/>
<dbReference type="InterPro" id="IPR003675">
    <property type="entry name" value="Rce1/LyrA-like_dom"/>
</dbReference>
<sequence length="257" mass="28068">MQGKAVLHLSGVCALSVVVMLGLGLLGHLRQLADPTDVVLQDGILLVMMVGLNLEWLQVPVFFRSELPLGQQVRLNAVPLLVMALTWLDLLGMAQNWFHPFAMPVRLALIVAGCVAVFEEYFFRGVVLTLLMRALPHHLLAAVVGSGLIFGSFHLINWVHQPLALTLLQGANAWAMGLLLAAIYLRTRALLWPILWHFTHDLGVLLLTGVVVDTRPTTSVTVGTGLAIIYVVTALVLLRPDKQATLTWPLTAISHHG</sequence>
<dbReference type="GO" id="GO:0008237">
    <property type="term" value="F:metallopeptidase activity"/>
    <property type="evidence" value="ECO:0007669"/>
    <property type="project" value="UniProtKB-KW"/>
</dbReference>
<dbReference type="InterPro" id="IPR052710">
    <property type="entry name" value="CAAX_protease"/>
</dbReference>
<dbReference type="Proteomes" id="UP000290602">
    <property type="component" value="Unassembled WGS sequence"/>
</dbReference>
<comment type="similarity">
    <text evidence="1">Belongs to the UPF0177 family.</text>
</comment>
<accession>A0A4Q0VG51</accession>
<keyword evidence="3" id="KW-0378">Hydrolase</keyword>
<evidence type="ECO:0000313" key="4">
    <source>
        <dbReference type="Proteomes" id="UP000290602"/>
    </source>
</evidence>
<comment type="caution">
    <text evidence="3">The sequence shown here is derived from an EMBL/GenBank/DDBJ whole genome shotgun (WGS) entry which is preliminary data.</text>
</comment>
<keyword evidence="3" id="KW-0482">Metalloprotease</keyword>
<keyword evidence="4" id="KW-1185">Reference proteome</keyword>
<evidence type="ECO:0000259" key="2">
    <source>
        <dbReference type="Pfam" id="PF02517"/>
    </source>
</evidence>
<dbReference type="EMBL" id="QXIL01000020">
    <property type="protein sequence ID" value="RXI77549.1"/>
    <property type="molecule type" value="Genomic_DNA"/>
</dbReference>
<dbReference type="Pfam" id="PF02517">
    <property type="entry name" value="Rce1-like"/>
    <property type="match status" value="1"/>
</dbReference>
<dbReference type="GO" id="GO:0080120">
    <property type="term" value="P:CAAX-box protein maturation"/>
    <property type="evidence" value="ECO:0007669"/>
    <property type="project" value="UniProtKB-ARBA"/>
</dbReference>
<dbReference type="GO" id="GO:0006508">
    <property type="term" value="P:proteolysis"/>
    <property type="evidence" value="ECO:0007669"/>
    <property type="project" value="UniProtKB-KW"/>
</dbReference>